<dbReference type="GO" id="GO:0042796">
    <property type="term" value="P:snRNA transcription by RNA polymerase III"/>
    <property type="evidence" value="ECO:0007669"/>
    <property type="project" value="TreeGrafter"/>
</dbReference>
<dbReference type="Pfam" id="PF12251">
    <property type="entry name" value="SNAPC3"/>
    <property type="match status" value="1"/>
</dbReference>
<protein>
    <recommendedName>
        <fullName evidence="9">snRNA-activating protein complex subunit 3</fullName>
    </recommendedName>
</protein>
<dbReference type="Proteomes" id="UP001188597">
    <property type="component" value="Unassembled WGS sequence"/>
</dbReference>
<dbReference type="GO" id="GO:0001006">
    <property type="term" value="F:RNA polymerase III type 3 promoter sequence-specific DNA binding"/>
    <property type="evidence" value="ECO:0007669"/>
    <property type="project" value="TreeGrafter"/>
</dbReference>
<evidence type="ECO:0000256" key="2">
    <source>
        <dbReference type="ARBA" id="ARBA00010410"/>
    </source>
</evidence>
<evidence type="ECO:0000313" key="7">
    <source>
        <dbReference type="EMBL" id="KAK3009115.1"/>
    </source>
</evidence>
<evidence type="ECO:0008006" key="9">
    <source>
        <dbReference type="Google" id="ProtNLM"/>
    </source>
</evidence>
<feature type="non-terminal residue" evidence="7">
    <location>
        <position position="1"/>
    </location>
</feature>
<comment type="subcellular location">
    <subcellularLocation>
        <location evidence="1">Nucleus</location>
    </subcellularLocation>
</comment>
<dbReference type="GO" id="GO:0003681">
    <property type="term" value="F:bent DNA binding"/>
    <property type="evidence" value="ECO:0007669"/>
    <property type="project" value="TreeGrafter"/>
</dbReference>
<accession>A0AA88VHY4</accession>
<evidence type="ECO:0000256" key="6">
    <source>
        <dbReference type="ARBA" id="ARBA00023242"/>
    </source>
</evidence>
<evidence type="ECO:0000256" key="3">
    <source>
        <dbReference type="ARBA" id="ARBA00023015"/>
    </source>
</evidence>
<dbReference type="EMBL" id="JAVXUP010001676">
    <property type="protein sequence ID" value="KAK3009115.1"/>
    <property type="molecule type" value="Genomic_DNA"/>
</dbReference>
<comment type="similarity">
    <text evidence="2">Belongs to the SNAPC3/SRD2 family.</text>
</comment>
<evidence type="ECO:0000256" key="4">
    <source>
        <dbReference type="ARBA" id="ARBA00023125"/>
    </source>
</evidence>
<proteinExistence type="inferred from homology"/>
<dbReference type="GO" id="GO:0019185">
    <property type="term" value="C:snRNA-activating protein complex"/>
    <property type="evidence" value="ECO:0007669"/>
    <property type="project" value="TreeGrafter"/>
</dbReference>
<keyword evidence="4" id="KW-0238">DNA-binding</keyword>
<reference evidence="7" key="1">
    <citation type="submission" date="2022-12" db="EMBL/GenBank/DDBJ databases">
        <title>Draft genome assemblies for two species of Escallonia (Escalloniales).</title>
        <authorList>
            <person name="Chanderbali A."/>
            <person name="Dervinis C."/>
            <person name="Anghel I."/>
            <person name="Soltis D."/>
            <person name="Soltis P."/>
            <person name="Zapata F."/>
        </authorList>
    </citation>
    <scope>NUCLEOTIDE SEQUENCE</scope>
    <source>
        <strain evidence="7">UCBG64.0493</strain>
        <tissue evidence="7">Leaf</tissue>
    </source>
</reference>
<sequence>MVVVIWSGVPLFVGLNVVVVVVGASDDHEMRSTIAQSIDWVRYTYLAVYEISLLSFMVRLSNAHEYVPELYPETILCIEVYHSQRAWQKTMALEELCFHLYDVNMILRLKKEFLVLGQQPWSELRDKMYCLTDQIMKKAGQHDPSGYSLIEDVFCNDLREPSAIDYSKPILDWLRESKKDALEKWECILSGEIPRKRKEVLGSGMEPKLPQFKAVKMHKTRFCDLSFRIGSGYLYCHQGACKDVIVIRDMRLIHPEDVQNRAAYPVCTFQLKMRLQKCCLQDLQSGKVDDKWAPENPCYFCDYCFYMLHYVDGVLLYNEIFAYDYHHE</sequence>
<dbReference type="PANTHER" id="PTHR13421:SF16">
    <property type="entry name" value="SNRNA-ACTIVATING PROTEIN COMPLEX SUBUNIT 3"/>
    <property type="match status" value="1"/>
</dbReference>
<evidence type="ECO:0000256" key="1">
    <source>
        <dbReference type="ARBA" id="ARBA00004123"/>
    </source>
</evidence>
<dbReference type="GO" id="GO:0005634">
    <property type="term" value="C:nucleus"/>
    <property type="evidence" value="ECO:0007669"/>
    <property type="project" value="UniProtKB-SubCell"/>
</dbReference>
<dbReference type="AlphaFoldDB" id="A0AA88VHY4"/>
<keyword evidence="5" id="KW-0804">Transcription</keyword>
<dbReference type="InterPro" id="IPR022042">
    <property type="entry name" value="snRNA-activating_su3"/>
</dbReference>
<dbReference type="PANTHER" id="PTHR13421">
    <property type="entry name" value="SNRNA-ACTIVATING PROTEIN COMPLEX SUBUNIT 3"/>
    <property type="match status" value="1"/>
</dbReference>
<keyword evidence="3" id="KW-0805">Transcription regulation</keyword>
<gene>
    <name evidence="7" type="ORF">RJ639_014911</name>
</gene>
<dbReference type="GO" id="GO:0042795">
    <property type="term" value="P:snRNA transcription by RNA polymerase II"/>
    <property type="evidence" value="ECO:0007669"/>
    <property type="project" value="TreeGrafter"/>
</dbReference>
<dbReference type="GO" id="GO:0001046">
    <property type="term" value="F:core promoter sequence-specific DNA binding"/>
    <property type="evidence" value="ECO:0007669"/>
    <property type="project" value="TreeGrafter"/>
</dbReference>
<keyword evidence="8" id="KW-1185">Reference proteome</keyword>
<evidence type="ECO:0000256" key="5">
    <source>
        <dbReference type="ARBA" id="ARBA00023163"/>
    </source>
</evidence>
<comment type="caution">
    <text evidence="7">The sequence shown here is derived from an EMBL/GenBank/DDBJ whole genome shotgun (WGS) entry which is preliminary data.</text>
</comment>
<keyword evidence="6" id="KW-0539">Nucleus</keyword>
<organism evidence="7 8">
    <name type="scientific">Escallonia herrerae</name>
    <dbReference type="NCBI Taxonomy" id="1293975"/>
    <lineage>
        <taxon>Eukaryota</taxon>
        <taxon>Viridiplantae</taxon>
        <taxon>Streptophyta</taxon>
        <taxon>Embryophyta</taxon>
        <taxon>Tracheophyta</taxon>
        <taxon>Spermatophyta</taxon>
        <taxon>Magnoliopsida</taxon>
        <taxon>eudicotyledons</taxon>
        <taxon>Gunneridae</taxon>
        <taxon>Pentapetalae</taxon>
        <taxon>asterids</taxon>
        <taxon>campanulids</taxon>
        <taxon>Escalloniales</taxon>
        <taxon>Escalloniaceae</taxon>
        <taxon>Escallonia</taxon>
    </lineage>
</organism>
<name>A0AA88VHY4_9ASTE</name>
<dbReference type="GO" id="GO:0000978">
    <property type="term" value="F:RNA polymerase II cis-regulatory region sequence-specific DNA binding"/>
    <property type="evidence" value="ECO:0007669"/>
    <property type="project" value="TreeGrafter"/>
</dbReference>
<evidence type="ECO:0000313" key="8">
    <source>
        <dbReference type="Proteomes" id="UP001188597"/>
    </source>
</evidence>